<proteinExistence type="predicted"/>
<protein>
    <submittedName>
        <fullName evidence="1">Uncharacterized protein</fullName>
    </submittedName>
</protein>
<dbReference type="RefSeq" id="WP_378058051.1">
    <property type="nucleotide sequence ID" value="NZ_JBHSIS010000009.1"/>
</dbReference>
<name>A0ABV9S8J1_9PSEU</name>
<dbReference type="EMBL" id="JBHSIS010000009">
    <property type="protein sequence ID" value="MFC4856089.1"/>
    <property type="molecule type" value="Genomic_DNA"/>
</dbReference>
<gene>
    <name evidence="1" type="ORF">ACFPCV_21510</name>
</gene>
<keyword evidence="2" id="KW-1185">Reference proteome</keyword>
<organism evidence="1 2">
    <name type="scientific">Actinophytocola glycyrrhizae</name>
    <dbReference type="NCBI Taxonomy" id="2044873"/>
    <lineage>
        <taxon>Bacteria</taxon>
        <taxon>Bacillati</taxon>
        <taxon>Actinomycetota</taxon>
        <taxon>Actinomycetes</taxon>
        <taxon>Pseudonocardiales</taxon>
        <taxon>Pseudonocardiaceae</taxon>
    </lineage>
</organism>
<dbReference type="Proteomes" id="UP001595859">
    <property type="component" value="Unassembled WGS sequence"/>
</dbReference>
<reference evidence="2" key="1">
    <citation type="journal article" date="2019" name="Int. J. Syst. Evol. Microbiol.">
        <title>The Global Catalogue of Microorganisms (GCM) 10K type strain sequencing project: providing services to taxonomists for standard genome sequencing and annotation.</title>
        <authorList>
            <consortium name="The Broad Institute Genomics Platform"/>
            <consortium name="The Broad Institute Genome Sequencing Center for Infectious Disease"/>
            <person name="Wu L."/>
            <person name="Ma J."/>
        </authorList>
    </citation>
    <scope>NUCLEOTIDE SEQUENCE [LARGE SCALE GENOMIC DNA]</scope>
    <source>
        <strain evidence="2">ZS-22-S1</strain>
    </source>
</reference>
<comment type="caution">
    <text evidence="1">The sequence shown here is derived from an EMBL/GenBank/DDBJ whole genome shotgun (WGS) entry which is preliminary data.</text>
</comment>
<accession>A0ABV9S8J1</accession>
<evidence type="ECO:0000313" key="2">
    <source>
        <dbReference type="Proteomes" id="UP001595859"/>
    </source>
</evidence>
<evidence type="ECO:0000313" key="1">
    <source>
        <dbReference type="EMBL" id="MFC4856089.1"/>
    </source>
</evidence>
<sequence length="629" mass="66277">MTDQTVVAVPIRWVGALDGAPFAGDGPIPVQRPAAASRAAEWERVLSGWFDPHSGPVPADRVVICWETRALAAATVYGDRCAGELTVCADLDDVLAAIAARPGRAAVVVAFSDRLTVAALVRIDAAAEAAGCPLGFLYGRDTAGLSFAVAKALLRPAVGLSGVDSYDAPAHRAEDNARGLPADVAGGLRRPALVKVIRSHGEGGHAKLGDTVVCGLLDAAEFPGATDEGCSREARSCKRAAPRNATVVFGGEVAAPIVFFLCCNGFNVAGELFPSPVSLAVALAEGSAGAVIAPVRPLVAPDDLVAALHRMIAEGGPLGVVVRRLNELSARLDQPNAFVLHGDPCLTLPTGAAGPAAPPVAEESLDPVRDWLVRLMRHATRGRRVLRSARAWLGGRGADLLDPLAAELDRAEHLAVNAMKWAEGAPGGESRARLLRTTTLLRAAVAKWDRAAGRMLLLVRDSLDAYDLGHYDQLLAGIEPGEPCARCGTPTERHRFGRGEEADQARVGVLCLVCGPVREHRVDGPAVAVTAERAGHRLLLRAGLTVPPSARPLLHGVQLYLRFFDKALDRCVHEEARTVPAEDQVVEFAVELPDRLSADLHSVRLVATTGFDIAYARARFAHLPEGAAR</sequence>